<dbReference type="Pfam" id="PF01345">
    <property type="entry name" value="DUF11"/>
    <property type="match status" value="1"/>
</dbReference>
<evidence type="ECO:0008006" key="6">
    <source>
        <dbReference type="Google" id="ProtNLM"/>
    </source>
</evidence>
<dbReference type="InterPro" id="IPR051172">
    <property type="entry name" value="Chlamydia_OmcB"/>
</dbReference>
<name>A0A2U1T1E3_9MICO</name>
<dbReference type="InterPro" id="IPR047589">
    <property type="entry name" value="DUF11_rpt"/>
</dbReference>
<keyword evidence="5" id="KW-1185">Reference proteome</keyword>
<dbReference type="PANTHER" id="PTHR34819">
    <property type="entry name" value="LARGE CYSTEINE-RICH PERIPLASMIC PROTEIN OMCB"/>
    <property type="match status" value="1"/>
</dbReference>
<dbReference type="EMBL" id="QEEX01000001">
    <property type="protein sequence ID" value="PWB97670.1"/>
    <property type="molecule type" value="Genomic_DNA"/>
</dbReference>
<keyword evidence="1" id="KW-0812">Transmembrane</keyword>
<feature type="domain" description="DUF5979" evidence="3">
    <location>
        <begin position="1812"/>
        <end position="1920"/>
    </location>
</feature>
<evidence type="ECO:0000256" key="1">
    <source>
        <dbReference type="SAM" id="Phobius"/>
    </source>
</evidence>
<comment type="caution">
    <text evidence="4">The sequence shown here is derived from an EMBL/GenBank/DDBJ whole genome shotgun (WGS) entry which is preliminary data.</text>
</comment>
<evidence type="ECO:0000313" key="4">
    <source>
        <dbReference type="EMBL" id="PWB97670.1"/>
    </source>
</evidence>
<proteinExistence type="predicted"/>
<gene>
    <name evidence="4" type="ORF">DF220_07385</name>
</gene>
<dbReference type="NCBIfam" id="TIGR01451">
    <property type="entry name" value="B_ant_repeat"/>
    <property type="match status" value="2"/>
</dbReference>
<dbReference type="Gene3D" id="2.60.40.740">
    <property type="match status" value="2"/>
</dbReference>
<accession>A0A2U1T1E3</accession>
<dbReference type="InterPro" id="IPR001434">
    <property type="entry name" value="OmcB-like_DUF11"/>
</dbReference>
<protein>
    <recommendedName>
        <fullName evidence="6">DUF11 domain-containing protein</fullName>
    </recommendedName>
</protein>
<dbReference type="Pfam" id="PF19407">
    <property type="entry name" value="DUF5979"/>
    <property type="match status" value="1"/>
</dbReference>
<dbReference type="InterPro" id="IPR046022">
    <property type="entry name" value="DUF5979"/>
</dbReference>
<feature type="transmembrane region" description="Helical" evidence="1">
    <location>
        <begin position="2046"/>
        <end position="2076"/>
    </location>
</feature>
<feature type="domain" description="DUF11" evidence="2">
    <location>
        <begin position="1924"/>
        <end position="2018"/>
    </location>
</feature>
<evidence type="ECO:0000313" key="5">
    <source>
        <dbReference type="Proteomes" id="UP000244978"/>
    </source>
</evidence>
<reference evidence="5" key="1">
    <citation type="submission" date="2018-04" db="EMBL/GenBank/DDBJ databases">
        <authorList>
            <person name="Liu S."/>
            <person name="Wang Z."/>
            <person name="Li J."/>
        </authorList>
    </citation>
    <scope>NUCLEOTIDE SEQUENCE [LARGE SCALE GENOMIC DNA]</scope>
    <source>
        <strain evidence="5">S1194</strain>
    </source>
</reference>
<keyword evidence="1" id="KW-0472">Membrane</keyword>
<evidence type="ECO:0000259" key="3">
    <source>
        <dbReference type="Pfam" id="PF19407"/>
    </source>
</evidence>
<sequence length="2085" mass="212212">MPLRASMLPFRAARRGRHRLRRSPLVSIVAAALVVLLGGSAAVATTMGAAPAAAAGVAGLSVTKTVDVTKALAPGEEFTYSIDVACADSACLDVVLTDPIPSQFLGFEFVGAPVVTTSTVPTSVARTGCTTTVTAACVVTATVTQTIDGDTGVIPAGDGFVLLYTLKVPQSLTPAWQHNKAPITNTATATASNTVSASDTAQVTVTVPVDVDLTIGKTWLPASQQFEPGVQSTMTLTTRNTSNVPAQSLAVQDPKVAAANSATLPETNPFRLVDFAGFGTVTMPQGADRIQVDAYVLDNGVWVWKAGTPAAAAALPAGVSNGDVAGLRFTYTDAAGAATIAAGGAAGSVAINVAQRATNRETAASLVVGDRVTNLAEATAVVPGEDPEKKDASAPYVIDGLDVKVAATKSITPAHIPAGGKADAAISARNNSNGPLTSLTLSDVDFFTADVLFGGFKSAPVWPGGATAASVMWHVGGVAQAPVAFTSADTPAAPAGIITGFELVFTGQIAVGATAGAEFTIAPTTAFVPTAADSPKPLSNTVTAKAVNPAGSTSATDDAPLQVYFPEIDLSIEKEIKPSGAIPVGGTVVVQLSGVTSADSKYVAPNKIVITDEATAAADDFWEAFSPTAIAPTQVPKGSTLLVEYKDATGWHTLATSDATLAAVMFEHTISSALVPTIVGLRYTFDSVGGDFAQATAVAPNAVFQANSTLRTSGYPVAPVVSGGTGAVVYNNLAVAQAHGLAGGTTPVASKPKDDTAPATVVPSPGAGVLYADKKWRTIGGSDLTTLVAQSGDSAVTRLSWGVPVSGFASVTISDPAGNEANPGATTFQAFDLKRIQSRSFTQEPLLQWDSVSTIELFYGGAWNVVAPPAGSWMSTAGFKGHTLTPTQVANTTGVRITIVPNDAARTTSKDPLRALPGSGIATGTADASRHFDLEWSLRNAVRDTTSSTWATGTTTFNLGAADKGSLRNTVAVNGTRFVGAPATGSAHDDITLTDFPPNVGLAVATSKPKLVIPNPGDVDTAIYPTTDISLVAESTALSRASFLRVTAGTECGPTMPGCRTSATDHDANPFTGATYSATSPFEHLDITKLKFTVPAAEVSKNHSMVTLWLRAADGTLTTVSYTITQAEALTAAQLQNVVGVSVVYQASDPATNGGSIVNGSDYSMVFETRLRETLRSGGAADFVVPTSLDGFGYAQSYDPVLRPTGADSMPIAADSAPVVLVSGELDVVAGKAIAPSTVIERDRATAPVTVTLSANDGASTAATHEVVITDTDARFWNAVQLSSLGAVTMPVGSDRVRVDVQLGSSAWVQGTAGATATLPAVTLADVTGIRFTFDRADGALFSTTALPADWAASAAFVVGLRSELRDGGAIVFPSSLPNEIDVESRRTEPVQIFTPAEDDAAASLALATGTFSLDVSKTPAGNVHTYRAGDVVTWSIQFRNTGTGFLPITTVTDTLPAHLLFTGDEPTYSTSAGGLLATTPTLDTSSGNLVFTWPAGSTRMAPGETFTISLTTTIEHGAPTPTTNRVVVDAGSTLAACTNASGNGQGTISGLPANQCGTTNYAQLIQGANISATKSVRGEVNGTLVTGAVNTVNATRTCLPDSDGFFRNPCAAATVVGATDEWKLTVLNSGTEAVTSLTVVDPLPTAGDRMLDQGGPRDSAWRPVFDDAFGLQFTGMPAGTTASWQVSTDSAVCVGTGAASAWGADSTCAANTWVAETAFAGDWADVTGIRVAYDFSATATGQLEPGASVTLLMRTVNEPLTAADQSRAPVSAPVGPAVAWNQMGATATFVTSPVMRRAPAKVGVALASGPLSVAKLIDGDAAAHAPSAFDVTVQCEIAGVPVSLGSAAVLTLDASNSRAARIDGIPLGAECTVAEAGALGAYDETARTGDATVLMIDTAASASDAVPATQTATITNTYEWGSLAIAKTANKAFAAIGEDVTYTITVTNTGERTAIAQTVTDTLPPSARVLSSSPAATQRGSDLEWDIPSLAPGASTSFTAVVQYDAVGARVNSASVTVPPGPWQPVTPAQPCGDDPTATCVSVSVLALTITGAAFADFALMVGIVLLLVGALIGWGARAKRRTA</sequence>
<evidence type="ECO:0000259" key="2">
    <source>
        <dbReference type="Pfam" id="PF01345"/>
    </source>
</evidence>
<organism evidence="4 5">
    <name type="scientific">Homoserinimonas hongtaonis</name>
    <dbReference type="NCBI Taxonomy" id="2079791"/>
    <lineage>
        <taxon>Bacteria</taxon>
        <taxon>Bacillati</taxon>
        <taxon>Actinomycetota</taxon>
        <taxon>Actinomycetes</taxon>
        <taxon>Micrococcales</taxon>
        <taxon>Microbacteriaceae</taxon>
        <taxon>Homoserinimonas</taxon>
    </lineage>
</organism>
<dbReference type="Proteomes" id="UP000244978">
    <property type="component" value="Unassembled WGS sequence"/>
</dbReference>
<keyword evidence="1" id="KW-1133">Transmembrane helix</keyword>